<dbReference type="PANTHER" id="PTHR31569">
    <property type="entry name" value="SWIM-TYPE DOMAIN-CONTAINING PROTEIN"/>
    <property type="match status" value="1"/>
</dbReference>
<organism evidence="1 2">
    <name type="scientific">Trichobilharzia regenti</name>
    <name type="common">Nasal bird schistosome</name>
    <dbReference type="NCBI Taxonomy" id="157069"/>
    <lineage>
        <taxon>Eukaryota</taxon>
        <taxon>Metazoa</taxon>
        <taxon>Spiralia</taxon>
        <taxon>Lophotrochozoa</taxon>
        <taxon>Platyhelminthes</taxon>
        <taxon>Trematoda</taxon>
        <taxon>Digenea</taxon>
        <taxon>Strigeidida</taxon>
        <taxon>Schistosomatoidea</taxon>
        <taxon>Schistosomatidae</taxon>
        <taxon>Trichobilharzia</taxon>
    </lineage>
</organism>
<reference evidence="1" key="1">
    <citation type="submission" date="2022-06" db="EMBL/GenBank/DDBJ databases">
        <authorList>
            <person name="Berger JAMES D."/>
            <person name="Berger JAMES D."/>
        </authorList>
    </citation>
    <scope>NUCLEOTIDE SEQUENCE [LARGE SCALE GENOMIC DNA]</scope>
</reference>
<keyword evidence="1" id="KW-1185">Reference proteome</keyword>
<dbReference type="WBParaSite" id="TREG1_101090.6">
    <property type="protein sequence ID" value="TREG1_101090.6"/>
    <property type="gene ID" value="TREG1_101090"/>
</dbReference>
<dbReference type="PANTHER" id="PTHR31569:SF4">
    <property type="entry name" value="SWIM-TYPE DOMAIN-CONTAINING PROTEIN"/>
    <property type="match status" value="1"/>
</dbReference>
<evidence type="ECO:0000313" key="2">
    <source>
        <dbReference type="WBParaSite" id="TREG1_101090.6"/>
    </source>
</evidence>
<evidence type="ECO:0000313" key="1">
    <source>
        <dbReference type="Proteomes" id="UP000050795"/>
    </source>
</evidence>
<evidence type="ECO:0008006" key="3">
    <source>
        <dbReference type="Google" id="ProtNLM"/>
    </source>
</evidence>
<proteinExistence type="predicted"/>
<accession>A0AA85IKL6</accession>
<sequence>MEDTSKTESFIMDCAQAEIAAVKLTHRQAHIVLCSFHVCRAFCRKTRNPIVKNYLCRLVQCKRRSEFNFYFRVISRLDANVSQYLQRRWMHRRELWAACFRDNVLTFGNDTNNRVESSHKQMKRFLQRSDSLHKTGGEYCSITMLHVSLFTKFNPNYTVAYTIRREEGNT</sequence>
<protein>
    <recommendedName>
        <fullName evidence="3">MULE domain-containing protein</fullName>
    </recommendedName>
</protein>
<reference evidence="2" key="2">
    <citation type="submission" date="2023-11" db="UniProtKB">
        <authorList>
            <consortium name="WormBaseParasite"/>
        </authorList>
    </citation>
    <scope>IDENTIFICATION</scope>
</reference>
<name>A0AA85IKL6_TRIRE</name>
<dbReference type="Proteomes" id="UP000050795">
    <property type="component" value="Unassembled WGS sequence"/>
</dbReference>
<dbReference type="InterPro" id="IPR052579">
    <property type="entry name" value="Zinc_finger_SWIM"/>
</dbReference>
<dbReference type="AlphaFoldDB" id="A0AA85IKL6"/>